<proteinExistence type="predicted"/>
<dbReference type="Proteomes" id="UP000095544">
    <property type="component" value="Unassembled WGS sequence"/>
</dbReference>
<dbReference type="EMBL" id="CYZU01000118">
    <property type="protein sequence ID" value="CUP45094.1"/>
    <property type="molecule type" value="Genomic_DNA"/>
</dbReference>
<gene>
    <name evidence="1" type="ORF">ERS852491_05168</name>
</gene>
<sequence>MKYKCVNSFTVDYYNEAGMVTEDRIEISRGSIWERDDETDIIGAGVHLDNTETMEWLEISEKDLEEYFELL</sequence>
<dbReference type="AlphaFoldDB" id="A0A174N8Q3"/>
<dbReference type="OrthoDB" id="2086770at2"/>
<dbReference type="RefSeq" id="WP_055155413.1">
    <property type="nucleotide sequence ID" value="NZ_CYZU01000118.1"/>
</dbReference>
<reference evidence="1 2" key="1">
    <citation type="submission" date="2015-09" db="EMBL/GenBank/DDBJ databases">
        <authorList>
            <consortium name="Pathogen Informatics"/>
        </authorList>
    </citation>
    <scope>NUCLEOTIDE SEQUENCE [LARGE SCALE GENOMIC DNA]</scope>
    <source>
        <strain evidence="1 2">2789STDY5834876</strain>
    </source>
</reference>
<evidence type="ECO:0000313" key="2">
    <source>
        <dbReference type="Proteomes" id="UP000095544"/>
    </source>
</evidence>
<dbReference type="STRING" id="39482.ERS852491_05168"/>
<name>A0A174N8Q3_9FIRM</name>
<organism evidence="1 2">
    <name type="scientific">Faecalicatena contorta</name>
    <dbReference type="NCBI Taxonomy" id="39482"/>
    <lineage>
        <taxon>Bacteria</taxon>
        <taxon>Bacillati</taxon>
        <taxon>Bacillota</taxon>
        <taxon>Clostridia</taxon>
        <taxon>Lachnospirales</taxon>
        <taxon>Lachnospiraceae</taxon>
        <taxon>Faecalicatena</taxon>
    </lineage>
</organism>
<protein>
    <submittedName>
        <fullName evidence="1">Uncharacterized protein</fullName>
    </submittedName>
</protein>
<accession>A0A174N8Q3</accession>
<evidence type="ECO:0000313" key="1">
    <source>
        <dbReference type="EMBL" id="CUP45094.1"/>
    </source>
</evidence>